<dbReference type="InterPro" id="IPR046222">
    <property type="entry name" value="DUF6255"/>
</dbReference>
<proteinExistence type="predicted"/>
<reference evidence="1 2" key="1">
    <citation type="submission" date="2020-08" db="EMBL/GenBank/DDBJ databases">
        <title>Genomic Encyclopedia of Type Strains, Phase III (KMG-III): the genomes of soil and plant-associated and newly described type strains.</title>
        <authorList>
            <person name="Whitman W."/>
        </authorList>
    </citation>
    <scope>NUCLEOTIDE SEQUENCE [LARGE SCALE GENOMIC DNA]</scope>
    <source>
        <strain evidence="1 2">CECT 3266</strain>
    </source>
</reference>
<dbReference type="Proteomes" id="UP000556084">
    <property type="component" value="Unassembled WGS sequence"/>
</dbReference>
<dbReference type="AlphaFoldDB" id="A0A7W7PJ67"/>
<protein>
    <submittedName>
        <fullName evidence="1">Uncharacterized protein</fullName>
    </submittedName>
</protein>
<evidence type="ECO:0000313" key="1">
    <source>
        <dbReference type="EMBL" id="MBB4891812.1"/>
    </source>
</evidence>
<evidence type="ECO:0000313" key="2">
    <source>
        <dbReference type="Proteomes" id="UP000556084"/>
    </source>
</evidence>
<dbReference type="Pfam" id="PF19768">
    <property type="entry name" value="DUF6255"/>
    <property type="match status" value="1"/>
</dbReference>
<comment type="caution">
    <text evidence="1">The sequence shown here is derived from an EMBL/GenBank/DDBJ whole genome shotgun (WGS) entry which is preliminary data.</text>
</comment>
<accession>A0A7W7PJ67</accession>
<name>A0A7W7PJ67_9ACTN</name>
<organism evidence="1 2">
    <name type="scientific">Streptomyces olivoverticillatus</name>
    <dbReference type="NCBI Taxonomy" id="66427"/>
    <lineage>
        <taxon>Bacteria</taxon>
        <taxon>Bacillati</taxon>
        <taxon>Actinomycetota</taxon>
        <taxon>Actinomycetes</taxon>
        <taxon>Kitasatosporales</taxon>
        <taxon>Streptomycetaceae</taxon>
        <taxon>Streptomyces</taxon>
    </lineage>
</organism>
<sequence>MTSGPADAVYAAVGSAARCAHRSGWTHATGESHCNCCGTRRFTQYGALRPPGLPQAVATADRDPRAADRSAALNVALASRRGARRSAWRSPS</sequence>
<keyword evidence="2" id="KW-1185">Reference proteome</keyword>
<gene>
    <name evidence="1" type="ORF">FHS39_000812</name>
</gene>
<dbReference type="EMBL" id="JACHJH010000001">
    <property type="protein sequence ID" value="MBB4891812.1"/>
    <property type="molecule type" value="Genomic_DNA"/>
</dbReference>